<dbReference type="InterPro" id="IPR028098">
    <property type="entry name" value="Glyco_trans_4-like_N"/>
</dbReference>
<reference evidence="5" key="1">
    <citation type="journal article" date="2019" name="Int. J. Syst. Evol. Microbiol.">
        <title>The Global Catalogue of Microorganisms (GCM) 10K type strain sequencing project: providing services to taxonomists for standard genome sequencing and annotation.</title>
        <authorList>
            <consortium name="The Broad Institute Genomics Platform"/>
            <consortium name="The Broad Institute Genome Sequencing Center for Infectious Disease"/>
            <person name="Wu L."/>
            <person name="Ma J."/>
        </authorList>
    </citation>
    <scope>NUCLEOTIDE SEQUENCE [LARGE SCALE GENOMIC DNA]</scope>
    <source>
        <strain evidence="5">JCM 16546</strain>
    </source>
</reference>
<dbReference type="EMBL" id="BAAAYV010000005">
    <property type="protein sequence ID" value="GAA3653280.1"/>
    <property type="molecule type" value="Genomic_DNA"/>
</dbReference>
<comment type="caution">
    <text evidence="4">The sequence shown here is derived from an EMBL/GenBank/DDBJ whole genome shotgun (WGS) entry which is preliminary data.</text>
</comment>
<accession>A0ABP7BAU6</accession>
<keyword evidence="2" id="KW-0808">Transferase</keyword>
<dbReference type="SUPFAM" id="SSF53756">
    <property type="entry name" value="UDP-Glycosyltransferase/glycogen phosphorylase"/>
    <property type="match status" value="1"/>
</dbReference>
<keyword evidence="1" id="KW-0328">Glycosyltransferase</keyword>
<evidence type="ECO:0000313" key="5">
    <source>
        <dbReference type="Proteomes" id="UP001410795"/>
    </source>
</evidence>
<evidence type="ECO:0000259" key="3">
    <source>
        <dbReference type="Pfam" id="PF13439"/>
    </source>
</evidence>
<dbReference type="PANTHER" id="PTHR46401:SF2">
    <property type="entry name" value="GLYCOSYLTRANSFERASE WBBK-RELATED"/>
    <property type="match status" value="1"/>
</dbReference>
<name>A0ABP7BAU6_9MICO</name>
<organism evidence="4 5">
    <name type="scientific">Microbacterium marinilacus</name>
    <dbReference type="NCBI Taxonomy" id="415209"/>
    <lineage>
        <taxon>Bacteria</taxon>
        <taxon>Bacillati</taxon>
        <taxon>Actinomycetota</taxon>
        <taxon>Actinomycetes</taxon>
        <taxon>Micrococcales</taxon>
        <taxon>Microbacteriaceae</taxon>
        <taxon>Microbacterium</taxon>
    </lineage>
</organism>
<dbReference type="PANTHER" id="PTHR46401">
    <property type="entry name" value="GLYCOSYLTRANSFERASE WBBK-RELATED"/>
    <property type="match status" value="1"/>
</dbReference>
<dbReference type="Pfam" id="PF13439">
    <property type="entry name" value="Glyco_transf_4"/>
    <property type="match status" value="1"/>
</dbReference>
<keyword evidence="5" id="KW-1185">Reference proteome</keyword>
<protein>
    <submittedName>
        <fullName evidence="4">Glycosyltransferase</fullName>
    </submittedName>
</protein>
<dbReference type="Gene3D" id="3.40.50.2000">
    <property type="entry name" value="Glycogen Phosphorylase B"/>
    <property type="match status" value="2"/>
</dbReference>
<feature type="domain" description="Glycosyltransferase subfamily 4-like N-terminal" evidence="3">
    <location>
        <begin position="75"/>
        <end position="147"/>
    </location>
</feature>
<sequence>MLVFPAFDENPYLNLLALAARADGFRFLGSGTYRELSERAAGLRAGDVLHVHWTTPLLQQEPSASVASRRLRGLVALLGRLRGRGVRIVWTVHNRLPHELRHPALEVRLYRALAAAADAIHVMSPATPEVVADVVTLDRQKVRVIPHPSYEGVYETGVTREAARASFGLEDDERAALFLGQIRPYKGVSELVDATALAARGDGPRLRLMLAGAVKEQSRDEFVASIPDGLPVISQLDYVADGDLARWFRAADVAVFPYRSILNSGSVHLAATFRVPVVLPDEPHLRDQFGEQAWVSFFDRRRPVESIAELLASRTAQPAPSAYDAFLAGISPWDVSRSYAALLSELSGDDRRSRPISGADAAA</sequence>
<dbReference type="Pfam" id="PF13692">
    <property type="entry name" value="Glyco_trans_1_4"/>
    <property type="match status" value="1"/>
</dbReference>
<evidence type="ECO:0000256" key="1">
    <source>
        <dbReference type="ARBA" id="ARBA00022676"/>
    </source>
</evidence>
<proteinExistence type="predicted"/>
<dbReference type="Proteomes" id="UP001410795">
    <property type="component" value="Unassembled WGS sequence"/>
</dbReference>
<evidence type="ECO:0000313" key="4">
    <source>
        <dbReference type="EMBL" id="GAA3653280.1"/>
    </source>
</evidence>
<evidence type="ECO:0000256" key="2">
    <source>
        <dbReference type="ARBA" id="ARBA00022679"/>
    </source>
</evidence>
<gene>
    <name evidence="4" type="ORF">GCM10022202_11440</name>
</gene>